<evidence type="ECO:0000256" key="2">
    <source>
        <dbReference type="SAM" id="Phobius"/>
    </source>
</evidence>
<dbReference type="STRING" id="1200352.A606_02320"/>
<keyword evidence="2" id="KW-1133">Transmembrane helix</keyword>
<dbReference type="KEGG" id="cter:A606_02320"/>
<sequence length="217" mass="25247">MDQIPWGWQVAISFAVPIISALGAYGVAWMTAHKADLRREKDQTAEEARRQEEREDQKESQKREDRLDSLHRQRDAVVNFSAAVRNARDECWSRRNEIGLEKRKYEDDDDIELLSADYILQFYRTTRREIAVLELIIQEGETRRELETFKDIITHRYDGVNTILHDASADRDQRVNYLNNTPVLPPEDEDLLAKVEAAASEELRERPPAIDDPTPSK</sequence>
<gene>
    <name evidence="3" type="ORF">A606_02320</name>
</gene>
<dbReference type="EMBL" id="CP003696">
    <property type="protein sequence ID" value="AGP30117.1"/>
    <property type="molecule type" value="Genomic_DNA"/>
</dbReference>
<dbReference type="AlphaFoldDB" id="S4XAE8"/>
<feature type="region of interest" description="Disordered" evidence="1">
    <location>
        <begin position="38"/>
        <end position="68"/>
    </location>
</feature>
<organism evidence="3 4">
    <name type="scientific">Corynebacterium terpenotabidum Y-11</name>
    <dbReference type="NCBI Taxonomy" id="1200352"/>
    <lineage>
        <taxon>Bacteria</taxon>
        <taxon>Bacillati</taxon>
        <taxon>Actinomycetota</taxon>
        <taxon>Actinomycetes</taxon>
        <taxon>Mycobacteriales</taxon>
        <taxon>Corynebacteriaceae</taxon>
        <taxon>Corynebacterium</taxon>
    </lineage>
</organism>
<evidence type="ECO:0000256" key="1">
    <source>
        <dbReference type="SAM" id="MobiDB-lite"/>
    </source>
</evidence>
<keyword evidence="4" id="KW-1185">Reference proteome</keyword>
<accession>S4XAE8</accession>
<keyword evidence="2" id="KW-0812">Transmembrane</keyword>
<dbReference type="RefSeq" id="WP_020440482.1">
    <property type="nucleotide sequence ID" value="NC_021663.1"/>
</dbReference>
<keyword evidence="2" id="KW-0472">Membrane</keyword>
<dbReference type="HOGENOM" id="CLU_1270527_0_0_11"/>
<name>S4XAE8_9CORY</name>
<proteinExistence type="predicted"/>
<feature type="transmembrane region" description="Helical" evidence="2">
    <location>
        <begin position="6"/>
        <end position="31"/>
    </location>
</feature>
<dbReference type="Proteomes" id="UP000014809">
    <property type="component" value="Chromosome"/>
</dbReference>
<evidence type="ECO:0000313" key="3">
    <source>
        <dbReference type="EMBL" id="AGP30117.1"/>
    </source>
</evidence>
<evidence type="ECO:0000313" key="4">
    <source>
        <dbReference type="Proteomes" id="UP000014809"/>
    </source>
</evidence>
<reference evidence="3 4" key="1">
    <citation type="submission" date="2012-06" db="EMBL/GenBank/DDBJ databases">
        <title>Complete genome sequence of Corynebacterium terpenotabidum Y-11 (=DSM 44721).</title>
        <authorList>
            <person name="Ruckert C."/>
            <person name="Albersmeier A."/>
            <person name="Al-Dilaimi A."/>
            <person name="Szczepanowski R."/>
            <person name="Kalinowski J."/>
        </authorList>
    </citation>
    <scope>NUCLEOTIDE SEQUENCE [LARGE SCALE GENOMIC DNA]</scope>
    <source>
        <strain evidence="3 4">Y-11</strain>
    </source>
</reference>
<protein>
    <submittedName>
        <fullName evidence="3">Uncharacterized protein</fullName>
    </submittedName>
</protein>